<reference evidence="3" key="1">
    <citation type="submission" date="2016-11" db="EMBL/GenBank/DDBJ databases">
        <authorList>
            <person name="Varghese N."/>
            <person name="Submissions S."/>
        </authorList>
    </citation>
    <scope>NUCLEOTIDE SEQUENCE [LARGE SCALE GENOMIC DNA]</scope>
    <source>
        <strain evidence="3">DSM 15449</strain>
    </source>
</reference>
<evidence type="ECO:0000313" key="3">
    <source>
        <dbReference type="Proteomes" id="UP000183954"/>
    </source>
</evidence>
<protein>
    <recommendedName>
        <fullName evidence="4">DUF1129 family protein</fullName>
    </recommendedName>
</protein>
<dbReference type="RefSeq" id="WP_073030624.1">
    <property type="nucleotide sequence ID" value="NZ_FQXJ01000011.1"/>
</dbReference>
<sequence>MANQLEKLRKENNVLDKQLSKENNTIIMDMVCYLRSSDLCEYDIENIRKELTGMALEAQLRNENFNDVAGDDYKALCDELMKNGRQKTLYEKALEILYVLVYGIGTLYLAEILFSSTIINIFKFGQFAMPITSGFLVSTFFAVVIAFSVYNYFTKNSFELSNHNRKTQIIFIIGFTAVWTVVLLFRVFMGKTVLWSINFLYPTVFLAIAFVLIKRLEDQHVNNIFKTYK</sequence>
<evidence type="ECO:0000313" key="2">
    <source>
        <dbReference type="EMBL" id="SHI21410.1"/>
    </source>
</evidence>
<dbReference type="SUPFAM" id="SSF158560">
    <property type="entry name" value="BH3980-like"/>
    <property type="match status" value="1"/>
</dbReference>
<dbReference type="Gene3D" id="1.10.1900.10">
    <property type="entry name" value="c-terminal domain of poly(a) binding protein"/>
    <property type="match status" value="1"/>
</dbReference>
<keyword evidence="3" id="KW-1185">Reference proteome</keyword>
<feature type="transmembrane region" description="Helical" evidence="1">
    <location>
        <begin position="169"/>
        <end position="188"/>
    </location>
</feature>
<evidence type="ECO:0000256" key="1">
    <source>
        <dbReference type="SAM" id="Phobius"/>
    </source>
</evidence>
<keyword evidence="1" id="KW-1133">Transmembrane helix</keyword>
<organism evidence="2 3">
    <name type="scientific">Desulfosporosinus lacus DSM 15449</name>
    <dbReference type="NCBI Taxonomy" id="1121420"/>
    <lineage>
        <taxon>Bacteria</taxon>
        <taxon>Bacillati</taxon>
        <taxon>Bacillota</taxon>
        <taxon>Clostridia</taxon>
        <taxon>Eubacteriales</taxon>
        <taxon>Desulfitobacteriaceae</taxon>
        <taxon>Desulfosporosinus</taxon>
    </lineage>
</organism>
<name>A0A1M5ZB13_9FIRM</name>
<accession>A0A1M5ZB13</accession>
<feature type="transmembrane region" description="Helical" evidence="1">
    <location>
        <begin position="127"/>
        <end position="149"/>
    </location>
</feature>
<gene>
    <name evidence="2" type="ORF">SAMN02746098_03097</name>
</gene>
<proteinExistence type="predicted"/>
<dbReference type="EMBL" id="FQXJ01000011">
    <property type="protein sequence ID" value="SHI21410.1"/>
    <property type="molecule type" value="Genomic_DNA"/>
</dbReference>
<feature type="transmembrane region" description="Helical" evidence="1">
    <location>
        <begin position="96"/>
        <end position="121"/>
    </location>
</feature>
<keyword evidence="1" id="KW-0812">Transmembrane</keyword>
<dbReference type="AlphaFoldDB" id="A0A1M5ZB13"/>
<dbReference type="OrthoDB" id="1655249at2"/>
<dbReference type="STRING" id="1121420.SAMN02746098_03097"/>
<keyword evidence="1" id="KW-0472">Membrane</keyword>
<evidence type="ECO:0008006" key="4">
    <source>
        <dbReference type="Google" id="ProtNLM"/>
    </source>
</evidence>
<dbReference type="Proteomes" id="UP000183954">
    <property type="component" value="Unassembled WGS sequence"/>
</dbReference>
<feature type="transmembrane region" description="Helical" evidence="1">
    <location>
        <begin position="194"/>
        <end position="213"/>
    </location>
</feature>